<dbReference type="AlphaFoldDB" id="A0AAV3RA42"/>
<dbReference type="CDD" id="cd03784">
    <property type="entry name" value="GT1_Gtf-like"/>
    <property type="match status" value="1"/>
</dbReference>
<accession>A0AAV3RA42</accession>
<keyword evidence="2" id="KW-0328">Glycosyltransferase</keyword>
<reference evidence="4 5" key="1">
    <citation type="submission" date="2024-01" db="EMBL/GenBank/DDBJ databases">
        <title>The complete chloroplast genome sequence of Lithospermum erythrorhizon: insights into the phylogenetic relationship among Boraginaceae species and the maternal lineages of purple gromwells.</title>
        <authorList>
            <person name="Okada T."/>
            <person name="Watanabe K."/>
        </authorList>
    </citation>
    <scope>NUCLEOTIDE SEQUENCE [LARGE SCALE GENOMIC DNA]</scope>
</reference>
<evidence type="ECO:0000313" key="5">
    <source>
        <dbReference type="Proteomes" id="UP001454036"/>
    </source>
</evidence>
<dbReference type="PANTHER" id="PTHR48048:SF83">
    <property type="entry name" value="GLYCOSYLTRANSFERASE"/>
    <property type="match status" value="1"/>
</dbReference>
<keyword evidence="5" id="KW-1185">Reference proteome</keyword>
<dbReference type="InterPro" id="IPR002213">
    <property type="entry name" value="UDP_glucos_trans"/>
</dbReference>
<gene>
    <name evidence="4" type="ORF">LIER_26569</name>
</gene>
<dbReference type="PANTHER" id="PTHR48048">
    <property type="entry name" value="GLYCOSYLTRANSFERASE"/>
    <property type="match status" value="1"/>
</dbReference>
<sequence length="468" mass="51824">MRKPELVFIPGPGIGHIASVAEFATRLLDRDARLSITVVVITTPITPDVDAYIQSLVASDSRIRYIILPLVEPPSLELLTCPENYVTVLIENHKHCVKNAIQKHVLSESRPLAGLVIDFFCTSMIDVANELNAPSYLYFPSTAAFLGLMLYIPTHNEKSGEIFEISDSDHDIPTYPNPVPARVLPNVTFQEEGYACFLKHSSRFQETNGYIINSFSELEPYAITTLAADKKNPPVYTVGPLLDLKNGGKGSAFKRESIMNWLDAQPDSSVVYLSFGSMGAFDPPQLMEIAIALEKSGLRFLWCMRQARSSEKFSIIDRVSSLDGFLPKGFLERTKTRGMICGWAPQVDVLAHEAVGGFVSHCGWNSILESLWNGVPIATWSIYAEQQLNSFEMVKVLGLAVELKIDYRCGTGLVTANEIEKGVTSLMDQENVVRKKVKQMKEKCRQAVVEGGSSFDSLGCFIQKIVGK</sequence>
<evidence type="ECO:0000313" key="4">
    <source>
        <dbReference type="EMBL" id="GAA0172823.1"/>
    </source>
</evidence>
<protein>
    <submittedName>
        <fullName evidence="4">Glycosyltransferase</fullName>
    </submittedName>
</protein>
<dbReference type="FunFam" id="3.40.50.2000:FF:000080">
    <property type="entry name" value="Glycosyltransferase"/>
    <property type="match status" value="1"/>
</dbReference>
<comment type="caution">
    <text evidence="4">The sequence shown here is derived from an EMBL/GenBank/DDBJ whole genome shotgun (WGS) entry which is preliminary data.</text>
</comment>
<name>A0AAV3RA42_LITER</name>
<dbReference type="Proteomes" id="UP001454036">
    <property type="component" value="Unassembled WGS sequence"/>
</dbReference>
<dbReference type="Pfam" id="PF00201">
    <property type="entry name" value="UDPGT"/>
    <property type="match status" value="1"/>
</dbReference>
<evidence type="ECO:0000256" key="1">
    <source>
        <dbReference type="ARBA" id="ARBA00009995"/>
    </source>
</evidence>
<comment type="similarity">
    <text evidence="1">Belongs to the UDP-glycosyltransferase family.</text>
</comment>
<dbReference type="Gene3D" id="3.40.50.2000">
    <property type="entry name" value="Glycogen Phosphorylase B"/>
    <property type="match status" value="2"/>
</dbReference>
<evidence type="ECO:0000256" key="2">
    <source>
        <dbReference type="ARBA" id="ARBA00022676"/>
    </source>
</evidence>
<dbReference type="SUPFAM" id="SSF53756">
    <property type="entry name" value="UDP-Glycosyltransferase/glycogen phosphorylase"/>
    <property type="match status" value="1"/>
</dbReference>
<dbReference type="FunFam" id="3.40.50.2000:FF:000056">
    <property type="entry name" value="Glycosyltransferase"/>
    <property type="match status" value="1"/>
</dbReference>
<evidence type="ECO:0000256" key="3">
    <source>
        <dbReference type="ARBA" id="ARBA00022679"/>
    </source>
</evidence>
<keyword evidence="3" id="KW-0808">Transferase</keyword>
<dbReference type="InterPro" id="IPR050481">
    <property type="entry name" value="UDP-glycosyltransf_plant"/>
</dbReference>
<dbReference type="GO" id="GO:0035251">
    <property type="term" value="F:UDP-glucosyltransferase activity"/>
    <property type="evidence" value="ECO:0007669"/>
    <property type="project" value="InterPro"/>
</dbReference>
<organism evidence="4 5">
    <name type="scientific">Lithospermum erythrorhizon</name>
    <name type="common">Purple gromwell</name>
    <name type="synonym">Lithospermum officinale var. erythrorhizon</name>
    <dbReference type="NCBI Taxonomy" id="34254"/>
    <lineage>
        <taxon>Eukaryota</taxon>
        <taxon>Viridiplantae</taxon>
        <taxon>Streptophyta</taxon>
        <taxon>Embryophyta</taxon>
        <taxon>Tracheophyta</taxon>
        <taxon>Spermatophyta</taxon>
        <taxon>Magnoliopsida</taxon>
        <taxon>eudicotyledons</taxon>
        <taxon>Gunneridae</taxon>
        <taxon>Pentapetalae</taxon>
        <taxon>asterids</taxon>
        <taxon>lamiids</taxon>
        <taxon>Boraginales</taxon>
        <taxon>Boraginaceae</taxon>
        <taxon>Boraginoideae</taxon>
        <taxon>Lithospermeae</taxon>
        <taxon>Lithospermum</taxon>
    </lineage>
</organism>
<proteinExistence type="inferred from homology"/>
<dbReference type="EMBL" id="BAABME010008301">
    <property type="protein sequence ID" value="GAA0172823.1"/>
    <property type="molecule type" value="Genomic_DNA"/>
</dbReference>